<dbReference type="EMBL" id="SNXY01000010">
    <property type="protein sequence ID" value="TDP82422.1"/>
    <property type="molecule type" value="Genomic_DNA"/>
</dbReference>
<dbReference type="GO" id="GO:0004792">
    <property type="term" value="F:thiosulfate-cyanide sulfurtransferase activity"/>
    <property type="evidence" value="ECO:0007669"/>
    <property type="project" value="TreeGrafter"/>
</dbReference>
<dbReference type="CDD" id="cd00158">
    <property type="entry name" value="RHOD"/>
    <property type="match status" value="1"/>
</dbReference>
<dbReference type="Pfam" id="PF00581">
    <property type="entry name" value="Rhodanese"/>
    <property type="match status" value="1"/>
</dbReference>
<name>A0A4R6R8Z9_9HYPH</name>
<evidence type="ECO:0000313" key="2">
    <source>
        <dbReference type="EMBL" id="TDP82422.1"/>
    </source>
</evidence>
<dbReference type="PANTHER" id="PTHR44086">
    <property type="entry name" value="THIOSULFATE SULFURTRANSFERASE RDL2, MITOCHONDRIAL-RELATED"/>
    <property type="match status" value="1"/>
</dbReference>
<feature type="domain" description="Rhodanese" evidence="1">
    <location>
        <begin position="23"/>
        <end position="112"/>
    </location>
</feature>
<dbReference type="InterPro" id="IPR001763">
    <property type="entry name" value="Rhodanese-like_dom"/>
</dbReference>
<dbReference type="OrthoDB" id="9807812at2"/>
<protein>
    <submittedName>
        <fullName evidence="2">Rhodanese-related sulfurtransferase</fullName>
    </submittedName>
</protein>
<evidence type="ECO:0000259" key="1">
    <source>
        <dbReference type="PROSITE" id="PS50206"/>
    </source>
</evidence>
<organism evidence="2 3">
    <name type="scientific">Oharaeibacter diazotrophicus</name>
    <dbReference type="NCBI Taxonomy" id="1920512"/>
    <lineage>
        <taxon>Bacteria</taxon>
        <taxon>Pseudomonadati</taxon>
        <taxon>Pseudomonadota</taxon>
        <taxon>Alphaproteobacteria</taxon>
        <taxon>Hyphomicrobiales</taxon>
        <taxon>Pleomorphomonadaceae</taxon>
        <taxon>Oharaeibacter</taxon>
    </lineage>
</organism>
<accession>A0A4R6R8Z9</accession>
<dbReference type="PANTHER" id="PTHR44086:SF10">
    <property type="entry name" value="THIOSULFATE SULFURTRANSFERASE_RHODANESE-LIKE DOMAIN-CONTAINING PROTEIN 3"/>
    <property type="match status" value="1"/>
</dbReference>
<gene>
    <name evidence="2" type="ORF">EDD54_3689</name>
</gene>
<dbReference type="AlphaFoldDB" id="A0A4R6R8Z9"/>
<dbReference type="PROSITE" id="PS50206">
    <property type="entry name" value="RHODANESE_3"/>
    <property type="match status" value="1"/>
</dbReference>
<reference evidence="2 3" key="1">
    <citation type="submission" date="2019-03" db="EMBL/GenBank/DDBJ databases">
        <title>Genomic Encyclopedia of Type Strains, Phase IV (KMG-IV): sequencing the most valuable type-strain genomes for metagenomic binning, comparative biology and taxonomic classification.</title>
        <authorList>
            <person name="Goeker M."/>
        </authorList>
    </citation>
    <scope>NUCLEOTIDE SEQUENCE [LARGE SCALE GENOMIC DNA]</scope>
    <source>
        <strain evidence="2 3">DSM 102969</strain>
    </source>
</reference>
<dbReference type="Gene3D" id="3.40.250.10">
    <property type="entry name" value="Rhodanese-like domain"/>
    <property type="match status" value="1"/>
</dbReference>
<dbReference type="InterPro" id="IPR036873">
    <property type="entry name" value="Rhodanese-like_dom_sf"/>
</dbReference>
<keyword evidence="2" id="KW-0808">Transferase</keyword>
<sequence>MFGFGTRTTVKTLSPPEVRDLLDRGAITLVDVREAGEWASGRIPGAIHAPLSRLRELAPGIPTDKPVVFYCLSGGRSAQAIAACAAGGLSRYDTHMAGGISSWRAHGLPLTR</sequence>
<evidence type="ECO:0000313" key="3">
    <source>
        <dbReference type="Proteomes" id="UP000294547"/>
    </source>
</evidence>
<dbReference type="SUPFAM" id="SSF52821">
    <property type="entry name" value="Rhodanese/Cell cycle control phosphatase"/>
    <property type="match status" value="1"/>
</dbReference>
<dbReference type="RefSeq" id="WP_126539373.1">
    <property type="nucleotide sequence ID" value="NZ_BSPM01000007.1"/>
</dbReference>
<proteinExistence type="predicted"/>
<comment type="caution">
    <text evidence="2">The sequence shown here is derived from an EMBL/GenBank/DDBJ whole genome shotgun (WGS) entry which is preliminary data.</text>
</comment>
<dbReference type="SMART" id="SM00450">
    <property type="entry name" value="RHOD"/>
    <property type="match status" value="1"/>
</dbReference>
<dbReference type="Proteomes" id="UP000294547">
    <property type="component" value="Unassembled WGS sequence"/>
</dbReference>
<keyword evidence="3" id="KW-1185">Reference proteome</keyword>